<evidence type="ECO:0000313" key="8">
    <source>
        <dbReference type="Proteomes" id="UP000243052"/>
    </source>
</evidence>
<evidence type="ECO:0000256" key="2">
    <source>
        <dbReference type="ARBA" id="ARBA00022692"/>
    </source>
</evidence>
<feature type="transmembrane region" description="Helical" evidence="5">
    <location>
        <begin position="278"/>
        <end position="300"/>
    </location>
</feature>
<feature type="transmembrane region" description="Helical" evidence="5">
    <location>
        <begin position="125"/>
        <end position="145"/>
    </location>
</feature>
<dbReference type="Pfam" id="PF03151">
    <property type="entry name" value="TPT"/>
    <property type="match status" value="1"/>
</dbReference>
<dbReference type="STRING" id="45286.A0A0X8HWB0"/>
<evidence type="ECO:0000256" key="3">
    <source>
        <dbReference type="ARBA" id="ARBA00022989"/>
    </source>
</evidence>
<keyword evidence="3 5" id="KW-1133">Transmembrane helix</keyword>
<dbReference type="Proteomes" id="UP000243052">
    <property type="component" value="Chromosome viii"/>
</dbReference>
<feature type="transmembrane region" description="Helical" evidence="5">
    <location>
        <begin position="96"/>
        <end position="118"/>
    </location>
</feature>
<keyword evidence="8" id="KW-1185">Reference proteome</keyword>
<evidence type="ECO:0000256" key="1">
    <source>
        <dbReference type="ARBA" id="ARBA00004141"/>
    </source>
</evidence>
<feature type="transmembrane region" description="Helical" evidence="5">
    <location>
        <begin position="200"/>
        <end position="224"/>
    </location>
</feature>
<reference evidence="7 8" key="1">
    <citation type="submission" date="2016-01" db="EMBL/GenBank/DDBJ databases">
        <title>Genome sequence of the yeast Holleya sinecauda.</title>
        <authorList>
            <person name="Dietrich F.S."/>
        </authorList>
    </citation>
    <scope>NUCLEOTIDE SEQUENCE [LARGE SCALE GENOMIC DNA]</scope>
    <source>
        <strain evidence="7 8">ATCC 58844</strain>
    </source>
</reference>
<feature type="domain" description="Sugar phosphate transporter" evidence="6">
    <location>
        <begin position="1"/>
        <end position="323"/>
    </location>
</feature>
<feature type="transmembrane region" description="Helical" evidence="5">
    <location>
        <begin position="306"/>
        <end position="325"/>
    </location>
</feature>
<feature type="transmembrane region" description="Helical" evidence="5">
    <location>
        <begin position="244"/>
        <end position="266"/>
    </location>
</feature>
<dbReference type="InterPro" id="IPR004853">
    <property type="entry name" value="Sugar_P_trans_dom"/>
</dbReference>
<organism evidence="7 8">
    <name type="scientific">Eremothecium sinecaudum</name>
    <dbReference type="NCBI Taxonomy" id="45286"/>
    <lineage>
        <taxon>Eukaryota</taxon>
        <taxon>Fungi</taxon>
        <taxon>Dikarya</taxon>
        <taxon>Ascomycota</taxon>
        <taxon>Saccharomycotina</taxon>
        <taxon>Saccharomycetes</taxon>
        <taxon>Saccharomycetales</taxon>
        <taxon>Saccharomycetaceae</taxon>
        <taxon>Eremothecium</taxon>
    </lineage>
</organism>
<dbReference type="SUPFAM" id="SSF103481">
    <property type="entry name" value="Multidrug resistance efflux transporter EmrE"/>
    <property type="match status" value="1"/>
</dbReference>
<evidence type="ECO:0000256" key="5">
    <source>
        <dbReference type="SAM" id="Phobius"/>
    </source>
</evidence>
<dbReference type="OrthoDB" id="18894at2759"/>
<sequence>MQLSVLIAGWYLSSIGISLYNKLLFDPYKGLKVPYPIFITSLHQFLLWALTFVYLKAKNQFPRDGKADWYLYAKYIIPTALASAGDIGFANVSLKYIPLTIYTIVKTSGIAFVLLFGCICKLEQFTIPLGLVVFFMFAGVLLMIYRPEDTLTEHSSQEQILGFFLVLASSCLSGLRWVYTQLTLLKSTEFSGTQSRSKKGNPILTIYQLAPIMGFALLFTSLIIESPFPGIANTSIAVWENHSTTMVLVRGISMLLFPGLCVFLMTLCEFAILQTAPVLTLSVAGVVKELLTVILSMLILHEVLSFYNWIGMTVVMLDVCFYNYYRYMEDTFTSKSFLPLDNDIDRALELEQLNSAAADHLVTTPSTASSGNK</sequence>
<keyword evidence="4 5" id="KW-0472">Membrane</keyword>
<gene>
    <name evidence="7" type="ORF">AW171_hschr84761</name>
</gene>
<accession>A0A0X8HWB0</accession>
<name>A0A0X8HWB0_9SACH</name>
<dbReference type="GO" id="GO:0016020">
    <property type="term" value="C:membrane"/>
    <property type="evidence" value="ECO:0007669"/>
    <property type="project" value="UniProtKB-SubCell"/>
</dbReference>
<feature type="transmembrane region" description="Helical" evidence="5">
    <location>
        <begin position="34"/>
        <end position="57"/>
    </location>
</feature>
<evidence type="ECO:0000256" key="4">
    <source>
        <dbReference type="ARBA" id="ARBA00023136"/>
    </source>
</evidence>
<dbReference type="RefSeq" id="XP_017989705.1">
    <property type="nucleotide sequence ID" value="XM_018134023.1"/>
</dbReference>
<proteinExistence type="predicted"/>
<dbReference type="GeneID" id="28726071"/>
<dbReference type="PANTHER" id="PTHR11132">
    <property type="entry name" value="SOLUTE CARRIER FAMILY 35"/>
    <property type="match status" value="1"/>
</dbReference>
<dbReference type="EMBL" id="CP014248">
    <property type="protein sequence ID" value="AMD22709.1"/>
    <property type="molecule type" value="Genomic_DNA"/>
</dbReference>
<dbReference type="InterPro" id="IPR037185">
    <property type="entry name" value="EmrE-like"/>
</dbReference>
<feature type="transmembrane region" description="Helical" evidence="5">
    <location>
        <begin position="69"/>
        <end position="90"/>
    </location>
</feature>
<dbReference type="InterPro" id="IPR050186">
    <property type="entry name" value="TPT_transporter"/>
</dbReference>
<feature type="transmembrane region" description="Helical" evidence="5">
    <location>
        <begin position="160"/>
        <end position="179"/>
    </location>
</feature>
<comment type="subcellular location">
    <subcellularLocation>
        <location evidence="1">Membrane</location>
        <topology evidence="1">Multi-pass membrane protein</topology>
    </subcellularLocation>
</comment>
<evidence type="ECO:0000259" key="6">
    <source>
        <dbReference type="Pfam" id="PF03151"/>
    </source>
</evidence>
<evidence type="ECO:0000313" key="7">
    <source>
        <dbReference type="EMBL" id="AMD22709.1"/>
    </source>
</evidence>
<dbReference type="AlphaFoldDB" id="A0A0X8HWB0"/>
<keyword evidence="2 5" id="KW-0812">Transmembrane</keyword>
<protein>
    <submittedName>
        <fullName evidence="7">HHL061Wp</fullName>
    </submittedName>
</protein>